<evidence type="ECO:0000256" key="1">
    <source>
        <dbReference type="SAM" id="MobiDB-lite"/>
    </source>
</evidence>
<dbReference type="PANTHER" id="PTHR30441">
    <property type="entry name" value="DUF748 DOMAIN-CONTAINING PROTEIN"/>
    <property type="match status" value="1"/>
</dbReference>
<dbReference type="InterPro" id="IPR052894">
    <property type="entry name" value="AsmA-related"/>
</dbReference>
<dbReference type="STRING" id="206506.AAV32_16535"/>
<feature type="domain" description="AsmA" evidence="3">
    <location>
        <begin position="1"/>
        <end position="737"/>
    </location>
</feature>
<dbReference type="AlphaFoldDB" id="A0A171KNK1"/>
<dbReference type="PANTHER" id="PTHR30441:SF4">
    <property type="entry name" value="PROTEIN ASMA"/>
    <property type="match status" value="1"/>
</dbReference>
<accession>A0A171KNK1</accession>
<sequence>MKQWFKRIVIALASLIVIAVVGIAIFLLTFDPNAYKDRLAEAVHERYDRTLTVNGPLDFSLFPRIGLTLREVSLSEPDSDEVFASVESARLAVAVWPLLFNRLVVDHVAIDGFKARVARDAQGNFNFQDLLGDQPANGVAARKLSPEEAVAGGVVAGVQAAGQAVSSADAAAQGRDMQIDIAGLALKDGEILFSDEASGAAVRLYSFDINTGRVTFGQSFNVAWTAKMAGTEPAVAADLSGQAMFKLDPAMRQYAAQRLDMKLAGQLGPMQANNLSLRGSSLAFDGAQRTLDVAGLELIFQGDVNGARPMTGVDTNVQIAKLAAYPASWRMQLERMAVRAKGALAQQPFELAVDAPALDVSPTQATGEPLTGRWRLSGEDAVDISFGLEGLEGTAADMDFSQLKLDAAVRQGSRLVKTQLASPVELRPLQEEVALTALKGDIVITDPALPKGTLAIPVIGSVSGNFAQNTGKANINAVLEGGKFDLGMEYDAQPGQGVTFSLAADTLDLDKLVPGRQAVAEGEPAERKGETDAAAEPQAEAQEGEAQEAAEPAPVAPEPSAWRWLSKTAVKGDIRIGDLVLHGLKAKDVSAQLEAGSGKLQLRDVQAGLYEGKLSGNASLAEENKQARLKLNLNGVALGALLQDVGVQPMISGKADVTLDLTAQGEQPADWLAALGGSARVKVVDGMLDGLDAEQWLADFSEGLKRGVAPAIRRSGITRFSLLDAQATLAKGVASLRRLNFDSTYIKVSQSQQGTVNLVNGSLNLNLLARMQGLRKHSNARQLAILEGVRVPVHITGDWTNPQYAVQFENIVGAAIRGQLQRMIRGL</sequence>
<feature type="transmembrane region" description="Helical" evidence="2">
    <location>
        <begin position="7"/>
        <end position="30"/>
    </location>
</feature>
<organism evidence="4 5">
    <name type="scientific">Kerstersia gyiorum</name>
    <dbReference type="NCBI Taxonomy" id="206506"/>
    <lineage>
        <taxon>Bacteria</taxon>
        <taxon>Pseudomonadati</taxon>
        <taxon>Pseudomonadota</taxon>
        <taxon>Betaproteobacteria</taxon>
        <taxon>Burkholderiales</taxon>
        <taxon>Alcaligenaceae</taxon>
        <taxon>Kerstersia</taxon>
    </lineage>
</organism>
<reference evidence="4 5" key="1">
    <citation type="submission" date="2015-04" db="EMBL/GenBank/DDBJ databases">
        <title>Genome sequence of Kerstersia gyiorum CG1.</title>
        <authorList>
            <person name="Greninger A.L."/>
            <person name="Kozyreva V."/>
            <person name="Chaturvedi V."/>
        </authorList>
    </citation>
    <scope>NUCLEOTIDE SEQUENCE [LARGE SCALE GENOMIC DNA]</scope>
    <source>
        <strain evidence="4 5">CG1</strain>
    </source>
</reference>
<evidence type="ECO:0000313" key="5">
    <source>
        <dbReference type="Proteomes" id="UP000078084"/>
    </source>
</evidence>
<evidence type="ECO:0000259" key="3">
    <source>
        <dbReference type="Pfam" id="PF05170"/>
    </source>
</evidence>
<dbReference type="InterPro" id="IPR007844">
    <property type="entry name" value="AsmA"/>
</dbReference>
<dbReference type="GO" id="GO:0005886">
    <property type="term" value="C:plasma membrane"/>
    <property type="evidence" value="ECO:0007669"/>
    <property type="project" value="TreeGrafter"/>
</dbReference>
<dbReference type="Proteomes" id="UP000078084">
    <property type="component" value="Unassembled WGS sequence"/>
</dbReference>
<proteinExistence type="predicted"/>
<comment type="caution">
    <text evidence="4">The sequence shown here is derived from an EMBL/GenBank/DDBJ whole genome shotgun (WGS) entry which is preliminary data.</text>
</comment>
<feature type="compositionally biased region" description="Low complexity" evidence="1">
    <location>
        <begin position="549"/>
        <end position="559"/>
    </location>
</feature>
<keyword evidence="2" id="KW-0812">Transmembrane</keyword>
<keyword evidence="5" id="KW-1185">Reference proteome</keyword>
<evidence type="ECO:0000313" key="4">
    <source>
        <dbReference type="EMBL" id="KKO70468.1"/>
    </source>
</evidence>
<feature type="region of interest" description="Disordered" evidence="1">
    <location>
        <begin position="519"/>
        <end position="559"/>
    </location>
</feature>
<keyword evidence="2" id="KW-1133">Transmembrane helix</keyword>
<dbReference type="PATRIC" id="fig|206506.3.peg.3522"/>
<dbReference type="Pfam" id="PF05170">
    <property type="entry name" value="AsmA"/>
    <property type="match status" value="1"/>
</dbReference>
<dbReference type="EMBL" id="LBNE01000015">
    <property type="protein sequence ID" value="KKO70468.1"/>
    <property type="molecule type" value="Genomic_DNA"/>
</dbReference>
<name>A0A171KNK1_9BURK</name>
<keyword evidence="2" id="KW-0472">Membrane</keyword>
<dbReference type="RefSeq" id="WP_068375029.1">
    <property type="nucleotide sequence ID" value="NZ_LBNE01000015.1"/>
</dbReference>
<evidence type="ECO:0000256" key="2">
    <source>
        <dbReference type="SAM" id="Phobius"/>
    </source>
</evidence>
<gene>
    <name evidence="4" type="ORF">AAV32_16535</name>
</gene>
<dbReference type="GO" id="GO:0090313">
    <property type="term" value="P:regulation of protein targeting to membrane"/>
    <property type="evidence" value="ECO:0007669"/>
    <property type="project" value="TreeGrafter"/>
</dbReference>
<protein>
    <recommendedName>
        <fullName evidence="3">AsmA domain-containing protein</fullName>
    </recommendedName>
</protein>